<keyword evidence="3" id="KW-1185">Reference proteome</keyword>
<dbReference type="RefSeq" id="XP_012196633.1">
    <property type="nucleotide sequence ID" value="XM_012341243.1"/>
</dbReference>
<name>A0A067CQL0_SAPPC</name>
<dbReference type="VEuPathDB" id="FungiDB:SPRG_02680"/>
<feature type="region of interest" description="Disordered" evidence="1">
    <location>
        <begin position="416"/>
        <end position="452"/>
    </location>
</feature>
<dbReference type="Proteomes" id="UP000030745">
    <property type="component" value="Unassembled WGS sequence"/>
</dbReference>
<feature type="region of interest" description="Disordered" evidence="1">
    <location>
        <begin position="204"/>
        <end position="234"/>
    </location>
</feature>
<feature type="compositionally biased region" description="Polar residues" evidence="1">
    <location>
        <begin position="175"/>
        <end position="184"/>
    </location>
</feature>
<dbReference type="EMBL" id="KK583194">
    <property type="protein sequence ID" value="KDO32989.1"/>
    <property type="molecule type" value="Genomic_DNA"/>
</dbReference>
<feature type="compositionally biased region" description="Polar residues" evidence="1">
    <location>
        <begin position="433"/>
        <end position="450"/>
    </location>
</feature>
<proteinExistence type="predicted"/>
<reference evidence="2 3" key="1">
    <citation type="journal article" date="2013" name="PLoS Genet.">
        <title>Distinctive expansion of potential virulence genes in the genome of the oomycete fish pathogen Saprolegnia parasitica.</title>
        <authorList>
            <person name="Jiang R.H."/>
            <person name="de Bruijn I."/>
            <person name="Haas B.J."/>
            <person name="Belmonte R."/>
            <person name="Lobach L."/>
            <person name="Christie J."/>
            <person name="van den Ackerveken G."/>
            <person name="Bottin A."/>
            <person name="Bulone V."/>
            <person name="Diaz-Moreno S.M."/>
            <person name="Dumas B."/>
            <person name="Fan L."/>
            <person name="Gaulin E."/>
            <person name="Govers F."/>
            <person name="Grenville-Briggs L.J."/>
            <person name="Horner N.R."/>
            <person name="Levin J.Z."/>
            <person name="Mammella M."/>
            <person name="Meijer H.J."/>
            <person name="Morris P."/>
            <person name="Nusbaum C."/>
            <person name="Oome S."/>
            <person name="Phillips A.J."/>
            <person name="van Rooyen D."/>
            <person name="Rzeszutek E."/>
            <person name="Saraiva M."/>
            <person name="Secombes C.J."/>
            <person name="Seidl M.F."/>
            <person name="Snel B."/>
            <person name="Stassen J.H."/>
            <person name="Sykes S."/>
            <person name="Tripathy S."/>
            <person name="van den Berg H."/>
            <person name="Vega-Arreguin J.C."/>
            <person name="Wawra S."/>
            <person name="Young S.K."/>
            <person name="Zeng Q."/>
            <person name="Dieguez-Uribeondo J."/>
            <person name="Russ C."/>
            <person name="Tyler B.M."/>
            <person name="van West P."/>
        </authorList>
    </citation>
    <scope>NUCLEOTIDE SEQUENCE [LARGE SCALE GENOMIC DNA]</scope>
    <source>
        <strain evidence="2 3">CBS 223.65</strain>
    </source>
</reference>
<feature type="compositionally biased region" description="Low complexity" evidence="1">
    <location>
        <begin position="222"/>
        <end position="232"/>
    </location>
</feature>
<organism evidence="2 3">
    <name type="scientific">Saprolegnia parasitica (strain CBS 223.65)</name>
    <dbReference type="NCBI Taxonomy" id="695850"/>
    <lineage>
        <taxon>Eukaryota</taxon>
        <taxon>Sar</taxon>
        <taxon>Stramenopiles</taxon>
        <taxon>Oomycota</taxon>
        <taxon>Saprolegniomycetes</taxon>
        <taxon>Saprolegniales</taxon>
        <taxon>Saprolegniaceae</taxon>
        <taxon>Saprolegnia</taxon>
    </lineage>
</organism>
<feature type="region of interest" description="Disordered" evidence="1">
    <location>
        <begin position="251"/>
        <end position="277"/>
    </location>
</feature>
<dbReference type="OrthoDB" id="79234at2759"/>
<evidence type="ECO:0000313" key="3">
    <source>
        <dbReference type="Proteomes" id="UP000030745"/>
    </source>
</evidence>
<feature type="compositionally biased region" description="Basic and acidic residues" evidence="1">
    <location>
        <begin position="416"/>
        <end position="430"/>
    </location>
</feature>
<gene>
    <name evidence="2" type="ORF">SPRG_02680</name>
</gene>
<accession>A0A067CQL0</accession>
<dbReference type="GeneID" id="24125222"/>
<sequence>MAFYVSVAKYLDAAFDGASSLASVASEWDNDRKGQDTMGYALFFESLFQLVDVWVDSLDVHDYIGFLEHIALNIFLPNSNLLRDVHDIIFINASATDRAKLEKVRAKKELAKGKELERSTKRDAKSKVQSTAKTSTSSTAHAIGKVDVARKAAPKRISPTKRGGPTTHVKPAASPTKTTSTYVQAESVERNVLAYSQEMGLNGDDVSKRMAHDAPPRAHGLASTAAATPSPACSGNPNVVAPFLASDMNDAASTHHDLSPHHDQHANGAANNEHAIGGSAPFGASSVGCHANATAALLHPHGGAATHGSNAAPSGHAAATVHATFPTATRGDVFASGSYAHAVSSSEPTGASLHASHDHHATSARFDASGESVRTMGSASKISVTAAAASTTSAFASAPSATVGAGDDLLQLVTGDDKRSNKAHPSDQRKKLQASSSNQQHHALPSSNLGIRSHECLDDARTMARGLAGKPVDPSKATAHAVHRSLMASSSSPVVIDKPQHECLDEDSHRRSLSAYVLEPQGFHLLPRTSPVKYGTEYTGVSVTQRHDTEWPLEKRESPDMEHLEFAVIGGRLAVSKNRWLHDPHGDDDRVIDVSHFDATDEALLDDDEVSTPRRCMDDISELRHEFQRRQLQPILTESPQRLHPRIEPHRMPLQSSPSRQTLQVPAIERGQRLRNVSSLPVLPRRQRTPPSVPRTGLVVGLELGCTSARLVPNRIELLKKKQRVLSAHLQSASLKDSSGRDHNTPCI</sequence>
<feature type="region of interest" description="Disordered" evidence="1">
    <location>
        <begin position="112"/>
        <end position="185"/>
    </location>
</feature>
<protein>
    <submittedName>
        <fullName evidence="2">Uncharacterized protein</fullName>
    </submittedName>
</protein>
<evidence type="ECO:0000256" key="1">
    <source>
        <dbReference type="SAM" id="MobiDB-lite"/>
    </source>
</evidence>
<feature type="compositionally biased region" description="Basic and acidic residues" evidence="1">
    <location>
        <begin position="253"/>
        <end position="265"/>
    </location>
</feature>
<dbReference type="AlphaFoldDB" id="A0A067CQL0"/>
<feature type="compositionally biased region" description="Basic and acidic residues" evidence="1">
    <location>
        <begin position="112"/>
        <end position="126"/>
    </location>
</feature>
<feature type="region of interest" description="Disordered" evidence="1">
    <location>
        <begin position="343"/>
        <end position="369"/>
    </location>
</feature>
<dbReference type="STRING" id="695850.A0A067CQL0"/>
<dbReference type="OMA" id="SEWDNDR"/>
<dbReference type="KEGG" id="spar:SPRG_02680"/>
<feature type="compositionally biased region" description="Basic and acidic residues" evidence="1">
    <location>
        <begin position="205"/>
        <end position="216"/>
    </location>
</feature>
<evidence type="ECO:0000313" key="2">
    <source>
        <dbReference type="EMBL" id="KDO32989.1"/>
    </source>
</evidence>
<feature type="compositionally biased region" description="Low complexity" evidence="1">
    <location>
        <begin position="127"/>
        <end position="142"/>
    </location>
</feature>